<dbReference type="InterPro" id="IPR009003">
    <property type="entry name" value="Peptidase_S1_PA"/>
</dbReference>
<dbReference type="RefSeq" id="WP_077412571.1">
    <property type="nucleotide sequence ID" value="NZ_JBHRTS010000010.1"/>
</dbReference>
<dbReference type="Gene3D" id="2.40.10.10">
    <property type="entry name" value="Trypsin-like serine proteases"/>
    <property type="match status" value="2"/>
</dbReference>
<accession>A0ABV7JFA5</accession>
<reference evidence="2" key="1">
    <citation type="journal article" date="2019" name="Int. J. Syst. Evol. Microbiol.">
        <title>The Global Catalogue of Microorganisms (GCM) 10K type strain sequencing project: providing services to taxonomists for standard genome sequencing and annotation.</title>
        <authorList>
            <consortium name="The Broad Institute Genomics Platform"/>
            <consortium name="The Broad Institute Genome Sequencing Center for Infectious Disease"/>
            <person name="Wu L."/>
            <person name="Ma J."/>
        </authorList>
    </citation>
    <scope>NUCLEOTIDE SEQUENCE [LARGE SCALE GENOMIC DNA]</scope>
    <source>
        <strain evidence="2">KCTC 42953</strain>
    </source>
</reference>
<gene>
    <name evidence="1" type="ORF">ACFODZ_16145</name>
</gene>
<dbReference type="InterPro" id="IPR043504">
    <property type="entry name" value="Peptidase_S1_PA_chymotrypsin"/>
</dbReference>
<dbReference type="EMBL" id="JBHRTS010000010">
    <property type="protein sequence ID" value="MFC3195787.1"/>
    <property type="molecule type" value="Genomic_DNA"/>
</dbReference>
<dbReference type="CDD" id="cd21112">
    <property type="entry name" value="alphaLP-like"/>
    <property type="match status" value="1"/>
</dbReference>
<sequence>MKRNHLEQTQQRSIIRHHLRLALSLTLLSGAGLADEAHLHDAATRISNDMAVFEDTRLLAKERGVNIKDVRQALAFQDQFASYFAELLEKYPNQIARVWLEPAPYQDAHIQFVGKAPAIQAPANVNLFGGGSYSMQEQQERAALLSKLLRANNHSNFLTYFDQQSGQIKLEMKTSRAAKAMSLTDLSDTLSAGFNGLDMDDNRLAKSLSINDIDYEVIIGEGEIYDFDYARGGEWLTDDGGKECTSGWAVSGPNGNGIITAAHCTGLNGLDHHYTTSDPTMTFRSQERGNGDVEYHTTSHSEVAEYYAREDEVRDVTGIKWTILMLPGQSVCEYGRSDNVRSCNHDVIATGVTTTFTDGVTVSNLVRVSGDDSIGGDSGGPWSWGTVAWGVHSGSNGSTSVFTPVQRAQSELNVTILTQ</sequence>
<name>A0ABV7JFA5_9GAMM</name>
<proteinExistence type="predicted"/>
<evidence type="ECO:0000313" key="2">
    <source>
        <dbReference type="Proteomes" id="UP001595533"/>
    </source>
</evidence>
<protein>
    <submittedName>
        <fullName evidence="1">S1 family peptidase</fullName>
    </submittedName>
</protein>
<comment type="caution">
    <text evidence="1">The sequence shown here is derived from an EMBL/GenBank/DDBJ whole genome shotgun (WGS) entry which is preliminary data.</text>
</comment>
<dbReference type="Proteomes" id="UP001595533">
    <property type="component" value="Unassembled WGS sequence"/>
</dbReference>
<organism evidence="1 2">
    <name type="scientific">Marinicella sediminis</name>
    <dbReference type="NCBI Taxonomy" id="1792834"/>
    <lineage>
        <taxon>Bacteria</taxon>
        <taxon>Pseudomonadati</taxon>
        <taxon>Pseudomonadota</taxon>
        <taxon>Gammaproteobacteria</taxon>
        <taxon>Lysobacterales</taxon>
        <taxon>Marinicellaceae</taxon>
        <taxon>Marinicella</taxon>
    </lineage>
</organism>
<dbReference type="SUPFAM" id="SSF50494">
    <property type="entry name" value="Trypsin-like serine proteases"/>
    <property type="match status" value="1"/>
</dbReference>
<evidence type="ECO:0000313" key="1">
    <source>
        <dbReference type="EMBL" id="MFC3195787.1"/>
    </source>
</evidence>
<keyword evidence="2" id="KW-1185">Reference proteome</keyword>